<dbReference type="AlphaFoldDB" id="A0A8X6MA26"/>
<proteinExistence type="predicted"/>
<accession>A0A8X6MA26</accession>
<evidence type="ECO:0000313" key="1">
    <source>
        <dbReference type="EMBL" id="GFS35548.1"/>
    </source>
</evidence>
<keyword evidence="2" id="KW-1185">Reference proteome</keyword>
<organism evidence="1 2">
    <name type="scientific">Trichonephila inaurata madagascariensis</name>
    <dbReference type="NCBI Taxonomy" id="2747483"/>
    <lineage>
        <taxon>Eukaryota</taxon>
        <taxon>Metazoa</taxon>
        <taxon>Ecdysozoa</taxon>
        <taxon>Arthropoda</taxon>
        <taxon>Chelicerata</taxon>
        <taxon>Arachnida</taxon>
        <taxon>Araneae</taxon>
        <taxon>Araneomorphae</taxon>
        <taxon>Entelegynae</taxon>
        <taxon>Araneoidea</taxon>
        <taxon>Nephilidae</taxon>
        <taxon>Trichonephila</taxon>
        <taxon>Trichonephila inaurata</taxon>
    </lineage>
</organism>
<reference evidence="1" key="1">
    <citation type="submission" date="2020-08" db="EMBL/GenBank/DDBJ databases">
        <title>Multicomponent nature underlies the extraordinary mechanical properties of spider dragline silk.</title>
        <authorList>
            <person name="Kono N."/>
            <person name="Nakamura H."/>
            <person name="Mori M."/>
            <person name="Yoshida Y."/>
            <person name="Ohtoshi R."/>
            <person name="Malay A.D."/>
            <person name="Moran D.A.P."/>
            <person name="Tomita M."/>
            <person name="Numata K."/>
            <person name="Arakawa K."/>
        </authorList>
    </citation>
    <scope>NUCLEOTIDE SEQUENCE</scope>
</reference>
<evidence type="ECO:0000313" key="2">
    <source>
        <dbReference type="Proteomes" id="UP000886998"/>
    </source>
</evidence>
<dbReference type="EMBL" id="BMAV01024719">
    <property type="protein sequence ID" value="GFS35548.1"/>
    <property type="molecule type" value="Genomic_DNA"/>
</dbReference>
<sequence length="98" mass="10456">MGSGTIGSACNSSFRRNAGRSIDTMEWLEAETGCKNCIVSENCWTNAGMVQVAFVERKNSSERSKISPYSNSAGFAPKSSGRNVYPAGLQVVAQRSVA</sequence>
<protein>
    <submittedName>
        <fullName evidence="1">Uncharacterized protein</fullName>
    </submittedName>
</protein>
<gene>
    <name evidence="1" type="ORF">TNIN_456481</name>
</gene>
<name>A0A8X6MA26_9ARAC</name>
<comment type="caution">
    <text evidence="1">The sequence shown here is derived from an EMBL/GenBank/DDBJ whole genome shotgun (WGS) entry which is preliminary data.</text>
</comment>
<dbReference type="Proteomes" id="UP000886998">
    <property type="component" value="Unassembled WGS sequence"/>
</dbReference>